<feature type="transmembrane region" description="Helical" evidence="1">
    <location>
        <begin position="99"/>
        <end position="123"/>
    </location>
</feature>
<protein>
    <submittedName>
        <fullName evidence="2">Transmembrane protein (PGPGW)</fullName>
    </submittedName>
</protein>
<keyword evidence="1 2" id="KW-0812">Transmembrane</keyword>
<dbReference type="OrthoDB" id="3295542at2"/>
<dbReference type="InterPro" id="IPR019099">
    <property type="entry name" value="Uncharacterised_PGPGW_TM"/>
</dbReference>
<evidence type="ECO:0000313" key="2">
    <source>
        <dbReference type="EMBL" id="AZA09952.1"/>
    </source>
</evidence>
<dbReference type="RefSeq" id="WP_123960821.1">
    <property type="nucleotide sequence ID" value="NZ_CP033898.1"/>
</dbReference>
<evidence type="ECO:0000256" key="1">
    <source>
        <dbReference type="SAM" id="Phobius"/>
    </source>
</evidence>
<feature type="transmembrane region" description="Helical" evidence="1">
    <location>
        <begin position="29"/>
        <end position="50"/>
    </location>
</feature>
<feature type="transmembrane region" description="Helical" evidence="1">
    <location>
        <begin position="56"/>
        <end position="78"/>
    </location>
</feature>
<accession>A0A3G6IW76</accession>
<dbReference type="AlphaFoldDB" id="A0A3G6IW76"/>
<keyword evidence="1" id="KW-1133">Transmembrane helix</keyword>
<reference evidence="2 3" key="1">
    <citation type="submission" date="2018-11" db="EMBL/GenBank/DDBJ databases">
        <authorList>
            <person name="Kleinhagauer T."/>
            <person name="Glaeser S.P."/>
            <person name="Spergser J."/>
            <person name="Ruckert C."/>
            <person name="Kaempfer P."/>
            <person name="Busse H.-J."/>
        </authorList>
    </citation>
    <scope>NUCLEOTIDE SEQUENCE [LARGE SCALE GENOMIC DNA]</scope>
    <source>
        <strain evidence="2 3">812CH</strain>
    </source>
</reference>
<dbReference type="InterPro" id="IPR013434">
    <property type="entry name" value="CHP02611"/>
</dbReference>
<evidence type="ECO:0000313" key="3">
    <source>
        <dbReference type="Proteomes" id="UP000271426"/>
    </source>
</evidence>
<gene>
    <name evidence="2" type="ORF">CPPEL_09245</name>
</gene>
<name>A0A3G6IW76_9CORY</name>
<dbReference type="EMBL" id="CP033898">
    <property type="protein sequence ID" value="AZA09952.1"/>
    <property type="molecule type" value="Genomic_DNA"/>
</dbReference>
<sequence length="139" mass="15509">MASMRDAVAEKVERLERNHEALKQRRYGFLVRPAVLTLGTLIVIVGLITIPFPGPGWLTVFVGIGVLSLEVHWAARLLGWGVSSYDRFSNWYQPQPKKVRYSLISGTVLAAWITVLGITWVGWKMGMFPALDPMLASTP</sequence>
<dbReference type="KEGG" id="cpso:CPPEL_09245"/>
<keyword evidence="3" id="KW-1185">Reference proteome</keyword>
<dbReference type="Proteomes" id="UP000271426">
    <property type="component" value="Chromosome"/>
</dbReference>
<proteinExistence type="predicted"/>
<dbReference type="NCBIfam" id="TIGR02611">
    <property type="entry name" value="TIGR02611 family protein"/>
    <property type="match status" value="1"/>
</dbReference>
<dbReference type="Pfam" id="PF09656">
    <property type="entry name" value="PGPGW"/>
    <property type="match status" value="1"/>
</dbReference>
<keyword evidence="1" id="KW-0472">Membrane</keyword>
<organism evidence="2 3">
    <name type="scientific">Corynebacterium pseudopelargi</name>
    <dbReference type="NCBI Taxonomy" id="2080757"/>
    <lineage>
        <taxon>Bacteria</taxon>
        <taxon>Bacillati</taxon>
        <taxon>Actinomycetota</taxon>
        <taxon>Actinomycetes</taxon>
        <taxon>Mycobacteriales</taxon>
        <taxon>Corynebacteriaceae</taxon>
        <taxon>Corynebacterium</taxon>
    </lineage>
</organism>